<evidence type="ECO:0000256" key="8">
    <source>
        <dbReference type="ARBA" id="ARBA00023242"/>
    </source>
</evidence>
<feature type="domain" description="CULT" evidence="13">
    <location>
        <begin position="374"/>
        <end position="481"/>
    </location>
</feature>
<dbReference type="GO" id="GO:0046872">
    <property type="term" value="F:metal ion binding"/>
    <property type="evidence" value="ECO:0007669"/>
    <property type="project" value="UniProtKB-KW"/>
</dbReference>
<keyword evidence="15" id="KW-1185">Reference proteome</keyword>
<evidence type="ECO:0000256" key="7">
    <source>
        <dbReference type="ARBA" id="ARBA00022833"/>
    </source>
</evidence>
<keyword evidence="8" id="KW-0539">Nucleus</keyword>
<evidence type="ECO:0000256" key="6">
    <source>
        <dbReference type="ARBA" id="ARBA00022786"/>
    </source>
</evidence>
<evidence type="ECO:0000256" key="9">
    <source>
        <dbReference type="ARBA" id="ARBA00030079"/>
    </source>
</evidence>
<evidence type="ECO:0000256" key="1">
    <source>
        <dbReference type="ARBA" id="ARBA00004123"/>
    </source>
</evidence>
<dbReference type="Gene3D" id="2.30.130.40">
    <property type="entry name" value="LON domain-like"/>
    <property type="match status" value="1"/>
</dbReference>
<dbReference type="InterPro" id="IPR004910">
    <property type="entry name" value="Yippee/Mis18/Cereblon"/>
</dbReference>
<dbReference type="InterPro" id="IPR003111">
    <property type="entry name" value="Lon_prtase_N"/>
</dbReference>
<keyword evidence="12" id="KW-0175">Coiled coil</keyword>
<evidence type="ECO:0000259" key="13">
    <source>
        <dbReference type="PROSITE" id="PS51788"/>
    </source>
</evidence>
<protein>
    <recommendedName>
        <fullName evidence="4">Protein cereblon</fullName>
    </recommendedName>
    <alternativeName>
        <fullName evidence="9">Protein ohgata</fullName>
    </alternativeName>
</protein>
<feature type="coiled-coil region" evidence="12">
    <location>
        <begin position="39"/>
        <end position="68"/>
    </location>
</feature>
<dbReference type="PROSITE" id="PS51788">
    <property type="entry name" value="CULT"/>
    <property type="match status" value="1"/>
</dbReference>
<name>A0A267EBJ5_9PLAT</name>
<feature type="non-terminal residue" evidence="14">
    <location>
        <position position="1"/>
    </location>
</feature>
<dbReference type="GO" id="GO:0016567">
    <property type="term" value="P:protein ubiquitination"/>
    <property type="evidence" value="ECO:0007669"/>
    <property type="project" value="UniProtKB-UniPathway"/>
</dbReference>
<dbReference type="EMBL" id="NIVC01002315">
    <property type="protein sequence ID" value="PAA58943.1"/>
    <property type="molecule type" value="Genomic_DNA"/>
</dbReference>
<evidence type="ECO:0000256" key="3">
    <source>
        <dbReference type="ARBA" id="ARBA00005293"/>
    </source>
</evidence>
<dbReference type="Proteomes" id="UP000215902">
    <property type="component" value="Unassembled WGS sequence"/>
</dbReference>
<comment type="pathway">
    <text evidence="2">Protein modification; protein ubiquitination.</text>
</comment>
<comment type="function">
    <text evidence="10">Substrate recognition component of a DCX (DDB1-CUL4-X-box) E3 protein ligase complex that mediates the ubiquitination and subsequent proteasomal degradation of target proteins. Has an essential role in mediating growth by negatively regulating insulin signaling. It also has a role in maintaining presynaptic function in the neuromuscular junction synapses of third-instar larvae.</text>
</comment>
<dbReference type="InterPro" id="IPR015947">
    <property type="entry name" value="PUA-like_sf"/>
</dbReference>
<dbReference type="CDD" id="cd15777">
    <property type="entry name" value="CRBN_C_like"/>
    <property type="match status" value="1"/>
</dbReference>
<dbReference type="Gene3D" id="1.20.58.1480">
    <property type="match status" value="1"/>
</dbReference>
<evidence type="ECO:0000256" key="11">
    <source>
        <dbReference type="ARBA" id="ARBA00046796"/>
    </source>
</evidence>
<dbReference type="FunFam" id="2.170.150.20:FF:000005">
    <property type="entry name" value="Blast:Protein cereblon homolog"/>
    <property type="match status" value="1"/>
</dbReference>
<comment type="subcellular location">
    <subcellularLocation>
        <location evidence="1">Nucleus</location>
    </subcellularLocation>
</comment>
<keyword evidence="5" id="KW-0479">Metal-binding</keyword>
<sequence>FWNSIRLQLKQMADQLPIDNEAEPRYEDAIDVEDAGEAEAMMAEEVEAEEEQLEMEEGEEEFHLAEEDLQLDDEDGDEEADEQPGDQIGAAAGFPALLRLFPRRLAWPQQPEPDDASSAMEAANAPHLITFNRQLPREHAYLGGDLEAPSNVSTSTVNSLADSGVIELPCLTCSLGILLPGQLLPVALFRPSDVALVSGMHSGQVGPVAVLHRYRYSSTAELLSCREEVDDNVGLTMIRAKLIGRRRFEALSVRRDIAGRLLAKIRLLPEPKQMSPCSFRRPSPRRSLALSTCPFPSWVADAYDARQLVSAVRTELASCNRSWSEVQAGPDEPTAFANWLLEQLPLPDWLRADLLGCPHPSGCLRRCLRLLRRCTTLRCVRCLNRVADKSAIFCLAAGGSTGAYVNPGGHVHEMMTVAAATGVRPVGRPCTEHSWFPGYAWQILECAQCSRHMGWRFSAQSSDTRPAAFYGLCRSSVQPDLTASLEEERDNPDEAQLAELEAGARVQLRSAGLGAAGPSFADGDDAD</sequence>
<dbReference type="GO" id="GO:0005634">
    <property type="term" value="C:nucleus"/>
    <property type="evidence" value="ECO:0007669"/>
    <property type="project" value="UniProtKB-SubCell"/>
</dbReference>
<evidence type="ECO:0000256" key="5">
    <source>
        <dbReference type="ARBA" id="ARBA00022723"/>
    </source>
</evidence>
<comment type="caution">
    <text evidence="14">The sequence shown here is derived from an EMBL/GenBank/DDBJ whole genome shotgun (WGS) entry which is preliminary data.</text>
</comment>
<keyword evidence="6" id="KW-0833">Ubl conjugation pathway</keyword>
<dbReference type="SUPFAM" id="SSF88697">
    <property type="entry name" value="PUA domain-like"/>
    <property type="match status" value="1"/>
</dbReference>
<dbReference type="UniPathway" id="UPA00143"/>
<dbReference type="InterPro" id="IPR046336">
    <property type="entry name" value="Lon_prtase_N_sf"/>
</dbReference>
<evidence type="ECO:0000313" key="15">
    <source>
        <dbReference type="Proteomes" id="UP000215902"/>
    </source>
</evidence>
<dbReference type="Pfam" id="PF03226">
    <property type="entry name" value="Yippee-Mis18"/>
    <property type="match status" value="1"/>
</dbReference>
<keyword evidence="7" id="KW-0862">Zinc</keyword>
<dbReference type="Gene3D" id="2.170.150.20">
    <property type="entry name" value="Peptide methionine sulfoxide reductase"/>
    <property type="match status" value="1"/>
</dbReference>
<comment type="similarity">
    <text evidence="3">Belongs to the CRBN family.</text>
</comment>
<organism evidence="14 15">
    <name type="scientific">Macrostomum lignano</name>
    <dbReference type="NCBI Taxonomy" id="282301"/>
    <lineage>
        <taxon>Eukaryota</taxon>
        <taxon>Metazoa</taxon>
        <taxon>Spiralia</taxon>
        <taxon>Lophotrochozoa</taxon>
        <taxon>Platyhelminthes</taxon>
        <taxon>Rhabditophora</taxon>
        <taxon>Macrostomorpha</taxon>
        <taxon>Macrostomida</taxon>
        <taxon>Macrostomidae</taxon>
        <taxon>Macrostomum</taxon>
    </lineage>
</organism>
<evidence type="ECO:0000256" key="4">
    <source>
        <dbReference type="ARBA" id="ARBA00014394"/>
    </source>
</evidence>
<evidence type="ECO:0000256" key="10">
    <source>
        <dbReference type="ARBA" id="ARBA00046075"/>
    </source>
</evidence>
<dbReference type="InterPro" id="IPR034750">
    <property type="entry name" value="CULT"/>
</dbReference>
<evidence type="ECO:0000313" key="14">
    <source>
        <dbReference type="EMBL" id="PAA58943.1"/>
    </source>
</evidence>
<comment type="subunit">
    <text evidence="11">Likely a component of a DCX (DDB1-CUL4-X-box) protein ligase complex. May interact with pic/DDB1.</text>
</comment>
<reference evidence="14 15" key="1">
    <citation type="submission" date="2017-06" db="EMBL/GenBank/DDBJ databases">
        <title>A platform for efficient transgenesis in Macrostomum lignano, a flatworm model organism for stem cell research.</title>
        <authorList>
            <person name="Berezikov E."/>
        </authorList>
    </citation>
    <scope>NUCLEOTIDE SEQUENCE [LARGE SCALE GENOMIC DNA]</scope>
    <source>
        <strain evidence="14">DV1</strain>
        <tissue evidence="14">Whole organism</tissue>
    </source>
</reference>
<gene>
    <name evidence="14" type="ORF">BOX15_Mlig016883g2</name>
</gene>
<dbReference type="SMART" id="SM00464">
    <property type="entry name" value="LON"/>
    <property type="match status" value="1"/>
</dbReference>
<dbReference type="AlphaFoldDB" id="A0A267EBJ5"/>
<dbReference type="OrthoDB" id="267517at2759"/>
<proteinExistence type="inferred from homology"/>
<accession>A0A267EBJ5</accession>
<dbReference type="STRING" id="282301.A0A267EBJ5"/>
<evidence type="ECO:0000256" key="12">
    <source>
        <dbReference type="SAM" id="Coils"/>
    </source>
</evidence>
<evidence type="ECO:0000256" key="2">
    <source>
        <dbReference type="ARBA" id="ARBA00004906"/>
    </source>
</evidence>